<evidence type="ECO:0000256" key="7">
    <source>
        <dbReference type="ARBA" id="ARBA00023177"/>
    </source>
</evidence>
<evidence type="ECO:0000256" key="1">
    <source>
        <dbReference type="ARBA" id="ARBA00004141"/>
    </source>
</evidence>
<evidence type="ECO:0000313" key="10">
    <source>
        <dbReference type="EMBL" id="AHW75222.1"/>
    </source>
</evidence>
<dbReference type="PROSITE" id="PS01219">
    <property type="entry name" value="AMMONIUM_TRANSP"/>
    <property type="match status" value="1"/>
</dbReference>
<evidence type="ECO:0000256" key="3">
    <source>
        <dbReference type="ARBA" id="ARBA00022448"/>
    </source>
</evidence>
<feature type="transmembrane region" description="Helical" evidence="8">
    <location>
        <begin position="217"/>
        <end position="239"/>
    </location>
</feature>
<feature type="transmembrane region" description="Helical" evidence="8">
    <location>
        <begin position="348"/>
        <end position="368"/>
    </location>
</feature>
<feature type="transmembrane region" description="Helical" evidence="8">
    <location>
        <begin position="374"/>
        <end position="392"/>
    </location>
</feature>
<evidence type="ECO:0000256" key="6">
    <source>
        <dbReference type="ARBA" id="ARBA00023136"/>
    </source>
</evidence>
<name>X5F5J0_NEIME</name>
<dbReference type="SUPFAM" id="SSF111352">
    <property type="entry name" value="Ammonium transporter"/>
    <property type="match status" value="1"/>
</dbReference>
<dbReference type="InterPro" id="IPR029020">
    <property type="entry name" value="Ammonium/urea_transptr"/>
</dbReference>
<feature type="transmembrane region" description="Helical" evidence="8">
    <location>
        <begin position="92"/>
        <end position="114"/>
    </location>
</feature>
<dbReference type="GO" id="GO:0005886">
    <property type="term" value="C:plasma membrane"/>
    <property type="evidence" value="ECO:0007669"/>
    <property type="project" value="UniProtKB-SubCell"/>
</dbReference>
<keyword evidence="3 8" id="KW-0813">Transport</keyword>
<keyword evidence="7 8" id="KW-0924">Ammonia transport</keyword>
<organism evidence="10 11">
    <name type="scientific">Neisseria meningitidis</name>
    <dbReference type="NCBI Taxonomy" id="487"/>
    <lineage>
        <taxon>Bacteria</taxon>
        <taxon>Pseudomonadati</taxon>
        <taxon>Pseudomonadota</taxon>
        <taxon>Betaproteobacteria</taxon>
        <taxon>Neisseriales</taxon>
        <taxon>Neisseriaceae</taxon>
        <taxon>Neisseria</taxon>
    </lineage>
</organism>
<dbReference type="PANTHER" id="PTHR43029:SF10">
    <property type="entry name" value="AMMONIUM TRANSPORTER MEP2"/>
    <property type="match status" value="1"/>
</dbReference>
<dbReference type="GO" id="GO:0008519">
    <property type="term" value="F:ammonium channel activity"/>
    <property type="evidence" value="ECO:0007669"/>
    <property type="project" value="InterPro"/>
</dbReference>
<reference evidence="11" key="2">
    <citation type="submission" date="2014-02" db="EMBL/GenBank/DDBJ databases">
        <title>Complete Genome Sequence of Neisseria meningitides, serogroup A strain 510612.</title>
        <authorList>
            <person name="Zhang X."/>
            <person name="Zhang Y."/>
            <person name="Yang J."/>
            <person name="Zhu Y."/>
            <person name="Jin Q."/>
        </authorList>
    </citation>
    <scope>NUCLEOTIDE SEQUENCE</scope>
    <source>
        <strain evidence="11">NMA510612</strain>
    </source>
</reference>
<keyword evidence="5 8" id="KW-1133">Transmembrane helix</keyword>
<feature type="domain" description="Ammonium transporter AmtB-like" evidence="9">
    <location>
        <begin position="92"/>
        <end position="489"/>
    </location>
</feature>
<keyword evidence="4 8" id="KW-0812">Transmembrane</keyword>
<dbReference type="KEGG" id="nmx:NMA510612_0920"/>
<dbReference type="AlphaFoldDB" id="X5F5J0"/>
<dbReference type="PANTHER" id="PTHR43029">
    <property type="entry name" value="AMMONIUM TRANSPORTER MEP2"/>
    <property type="match status" value="1"/>
</dbReference>
<feature type="transmembrane region" description="Helical" evidence="8">
    <location>
        <begin position="126"/>
        <end position="148"/>
    </location>
</feature>
<gene>
    <name evidence="10" type="primary">amtB</name>
    <name evidence="10" type="ORF">NMA510612_0920</name>
</gene>
<keyword evidence="6 8" id="KW-0472">Membrane</keyword>
<dbReference type="PATRIC" id="fig|487.517.peg.923"/>
<dbReference type="InterPro" id="IPR001905">
    <property type="entry name" value="Ammonium_transpt"/>
</dbReference>
<protein>
    <recommendedName>
        <fullName evidence="8">Ammonium transporter</fullName>
    </recommendedName>
</protein>
<reference evidence="10 11" key="1">
    <citation type="journal article" date="2014" name="Genome Announc.">
        <title>Complete Genome Sequence of Neisseria meningitidis Serogroup A Strain NMA510612, Isolated from a Patient with Bacterial Meningitis in China.</title>
        <authorList>
            <person name="Zhang Y."/>
            <person name="Yang J."/>
            <person name="Xu L."/>
            <person name="Zhu Y."/>
            <person name="Liu B."/>
            <person name="Shao Z."/>
            <person name="Zhang X."/>
            <person name="Jin Q."/>
        </authorList>
    </citation>
    <scope>NUCLEOTIDE SEQUENCE [LARGE SCALE GENOMIC DNA]</scope>
    <source>
        <strain evidence="11">NMA510612</strain>
    </source>
</reference>
<evidence type="ECO:0000256" key="8">
    <source>
        <dbReference type="RuleBase" id="RU362002"/>
    </source>
</evidence>
<feature type="transmembrane region" description="Helical" evidence="8">
    <location>
        <begin position="445"/>
        <end position="464"/>
    </location>
</feature>
<feature type="transmembrane region" description="Helical" evidence="8">
    <location>
        <begin position="285"/>
        <end position="303"/>
    </location>
</feature>
<feature type="transmembrane region" description="Helical" evidence="8">
    <location>
        <begin position="315"/>
        <end position="336"/>
    </location>
</feature>
<accession>X5F5J0</accession>
<evidence type="ECO:0000256" key="5">
    <source>
        <dbReference type="ARBA" id="ARBA00022989"/>
    </source>
</evidence>
<comment type="subcellular location">
    <subcellularLocation>
        <location evidence="8">Cell membrane</location>
        <topology evidence="8">Multi-pass membrane protein</topology>
    </subcellularLocation>
    <subcellularLocation>
        <location evidence="1">Membrane</location>
        <topology evidence="1">Multi-pass membrane protein</topology>
    </subcellularLocation>
</comment>
<evidence type="ECO:0000256" key="4">
    <source>
        <dbReference type="ARBA" id="ARBA00022692"/>
    </source>
</evidence>
<feature type="transmembrane region" description="Helical" evidence="8">
    <location>
        <begin position="404"/>
        <end position="423"/>
    </location>
</feature>
<dbReference type="Proteomes" id="UP000023582">
    <property type="component" value="Chromosome"/>
</dbReference>
<sequence length="491" mass="51487">MDAIFPYSNKGFVSRTGRHIGKIPAPPRSGRACVPPGQAPTPPFRKTGSTIKETLIKMKKHIWAASLLPASLSAEPLNWWKPYSAVNSGDTAWVMTAAALVLLMTLPGLALFYGGMVRKKNLLSTMMHSFSIATLVGILWVAVGYSLAFTPGNAFIGGLGRVFLSGMQIDAAAQMLTVSPNAPTVPEPVFMFFQMTFAIISTAIITGAFAERMKYSAMMLFSGIWFLLVYVPGAHWVWGGGFMSKGGVLDYAGGTVVHINAGIAGLVAALVLGRRIGYGREAMPPHNMAMTLIGAAMLWFGWFGFNAGSALAADAAAGMAMAVTQVSAVFGAAGWLACEKIAGHKPSALGLASGAVSGLVGITPAAGFTGPSGAAAIGILTAAACFVSVTVVKHKLRYDDSLDAFGIHGFGGLVGGILTGIFFDNRIFGGDAAVWQQLWIQVKDGFVMAAYSGLMSWAILKVVGKICGGLRVGKDVEREGLDLNIHGERVE</sequence>
<dbReference type="NCBIfam" id="TIGR00836">
    <property type="entry name" value="amt"/>
    <property type="match status" value="1"/>
</dbReference>
<dbReference type="Pfam" id="PF00909">
    <property type="entry name" value="Ammonium_transp"/>
    <property type="match status" value="1"/>
</dbReference>
<dbReference type="Gene3D" id="1.10.3430.10">
    <property type="entry name" value="Ammonium transporter AmtB like domains"/>
    <property type="match status" value="1"/>
</dbReference>
<dbReference type="FunFam" id="1.10.3430.10:FF:000015">
    <property type="entry name" value="Ammonium transporter"/>
    <property type="match status" value="1"/>
</dbReference>
<dbReference type="EMBL" id="CP007524">
    <property type="protein sequence ID" value="AHW75222.1"/>
    <property type="molecule type" value="Genomic_DNA"/>
</dbReference>
<comment type="similarity">
    <text evidence="2 8">Belongs to the ammonia transporter channel (TC 1.A.11.2) family.</text>
</comment>
<feature type="transmembrane region" description="Helical" evidence="8">
    <location>
        <begin position="251"/>
        <end position="273"/>
    </location>
</feature>
<feature type="transmembrane region" description="Helical" evidence="8">
    <location>
        <begin position="189"/>
        <end position="210"/>
    </location>
</feature>
<proteinExistence type="inferred from homology"/>
<evidence type="ECO:0000313" key="11">
    <source>
        <dbReference type="Proteomes" id="UP000023582"/>
    </source>
</evidence>
<evidence type="ECO:0000259" key="9">
    <source>
        <dbReference type="Pfam" id="PF00909"/>
    </source>
</evidence>
<dbReference type="InterPro" id="IPR018047">
    <property type="entry name" value="Ammonium_transpt_CS"/>
</dbReference>
<evidence type="ECO:0000256" key="2">
    <source>
        <dbReference type="ARBA" id="ARBA00005887"/>
    </source>
</evidence>
<dbReference type="InterPro" id="IPR024041">
    <property type="entry name" value="NH4_transpt_AmtB-like_dom"/>
</dbReference>